<name>A0A0W8G8Q4_9ZZZZ</name>
<evidence type="ECO:0000256" key="5">
    <source>
        <dbReference type="ARBA" id="ARBA00023136"/>
    </source>
</evidence>
<protein>
    <submittedName>
        <fullName evidence="8">Deda protein</fullName>
    </submittedName>
</protein>
<dbReference type="NCBIfam" id="NF008102">
    <property type="entry name" value="PRK10847.1"/>
    <property type="match status" value="1"/>
</dbReference>
<keyword evidence="2" id="KW-1003">Cell membrane</keyword>
<proteinExistence type="predicted"/>
<comment type="subcellular location">
    <subcellularLocation>
        <location evidence="1">Cell membrane</location>
        <topology evidence="1">Multi-pass membrane protein</topology>
    </subcellularLocation>
</comment>
<reference evidence="8" key="1">
    <citation type="journal article" date="2015" name="Proc. Natl. Acad. Sci. U.S.A.">
        <title>Networks of energetic and metabolic interactions define dynamics in microbial communities.</title>
        <authorList>
            <person name="Embree M."/>
            <person name="Liu J.K."/>
            <person name="Al-Bassam M.M."/>
            <person name="Zengler K."/>
        </authorList>
    </citation>
    <scope>NUCLEOTIDE SEQUENCE</scope>
</reference>
<feature type="domain" description="VTT" evidence="7">
    <location>
        <begin position="49"/>
        <end position="173"/>
    </location>
</feature>
<keyword evidence="4 6" id="KW-1133">Transmembrane helix</keyword>
<sequence length="217" mass="24353">MEILTTLLDFVLHVDRHLAEIVGQYGTWTYMILFCIIFLETGFVVTPFLPGDSLLFAAGALAGAQIMDPWLLNGLLMAAAIAGDNTNYWIGRVVGPAVFERESRFINRKYLDKAHGFYERHGGKTIVIARFLPIIRTFAPFVAGIARMNYRHFLACSISGGVLWITLFIWAGYFFGNMPFVRKNFSVVILAIIIISVMPGVIEFLRARRAAARQRAS</sequence>
<dbReference type="EMBL" id="LNQE01000089">
    <property type="protein sequence ID" value="KUG29406.1"/>
    <property type="molecule type" value="Genomic_DNA"/>
</dbReference>
<dbReference type="InterPro" id="IPR032816">
    <property type="entry name" value="VTT_dom"/>
</dbReference>
<evidence type="ECO:0000256" key="1">
    <source>
        <dbReference type="ARBA" id="ARBA00004651"/>
    </source>
</evidence>
<dbReference type="AlphaFoldDB" id="A0A0W8G8Q4"/>
<dbReference type="GO" id="GO:0005886">
    <property type="term" value="C:plasma membrane"/>
    <property type="evidence" value="ECO:0007669"/>
    <property type="project" value="UniProtKB-SubCell"/>
</dbReference>
<keyword evidence="3 6" id="KW-0812">Transmembrane</keyword>
<keyword evidence="5 6" id="KW-0472">Membrane</keyword>
<dbReference type="PANTHER" id="PTHR30353:SF0">
    <property type="entry name" value="TRANSMEMBRANE PROTEIN"/>
    <property type="match status" value="1"/>
</dbReference>
<gene>
    <name evidence="8" type="ORF">ASZ90_000700</name>
</gene>
<evidence type="ECO:0000256" key="6">
    <source>
        <dbReference type="SAM" id="Phobius"/>
    </source>
</evidence>
<evidence type="ECO:0000313" key="8">
    <source>
        <dbReference type="EMBL" id="KUG29406.1"/>
    </source>
</evidence>
<evidence type="ECO:0000256" key="3">
    <source>
        <dbReference type="ARBA" id="ARBA00022692"/>
    </source>
</evidence>
<organism evidence="8">
    <name type="scientific">hydrocarbon metagenome</name>
    <dbReference type="NCBI Taxonomy" id="938273"/>
    <lineage>
        <taxon>unclassified sequences</taxon>
        <taxon>metagenomes</taxon>
        <taxon>ecological metagenomes</taxon>
    </lineage>
</organism>
<feature type="transmembrane region" description="Helical" evidence="6">
    <location>
        <begin position="153"/>
        <end position="173"/>
    </location>
</feature>
<dbReference type="InterPro" id="IPR032818">
    <property type="entry name" value="DedA-like"/>
</dbReference>
<dbReference type="Pfam" id="PF09335">
    <property type="entry name" value="VTT_dom"/>
    <property type="match status" value="1"/>
</dbReference>
<dbReference type="PANTHER" id="PTHR30353">
    <property type="entry name" value="INNER MEMBRANE PROTEIN DEDA-RELATED"/>
    <property type="match status" value="1"/>
</dbReference>
<accession>A0A0W8G8Q4</accession>
<feature type="transmembrane region" description="Helical" evidence="6">
    <location>
        <begin position="185"/>
        <end position="205"/>
    </location>
</feature>
<feature type="transmembrane region" description="Helical" evidence="6">
    <location>
        <begin position="28"/>
        <end position="49"/>
    </location>
</feature>
<evidence type="ECO:0000259" key="7">
    <source>
        <dbReference type="Pfam" id="PF09335"/>
    </source>
</evidence>
<comment type="caution">
    <text evidence="8">The sequence shown here is derived from an EMBL/GenBank/DDBJ whole genome shotgun (WGS) entry which is preliminary data.</text>
</comment>
<dbReference type="InterPro" id="IPR058127">
    <property type="entry name" value="DedA"/>
</dbReference>
<evidence type="ECO:0000256" key="4">
    <source>
        <dbReference type="ARBA" id="ARBA00022989"/>
    </source>
</evidence>
<evidence type="ECO:0000256" key="2">
    <source>
        <dbReference type="ARBA" id="ARBA00022475"/>
    </source>
</evidence>